<dbReference type="EMBL" id="KZ451960">
    <property type="protein sequence ID" value="PKA57812.1"/>
    <property type="molecule type" value="Genomic_DNA"/>
</dbReference>
<protein>
    <submittedName>
        <fullName evidence="2">Uncharacterized protein</fullName>
    </submittedName>
</protein>
<feature type="region of interest" description="Disordered" evidence="1">
    <location>
        <begin position="14"/>
        <end position="54"/>
    </location>
</feature>
<reference evidence="2 3" key="1">
    <citation type="journal article" date="2017" name="Nature">
        <title>The Apostasia genome and the evolution of orchids.</title>
        <authorList>
            <person name="Zhang G.Q."/>
            <person name="Liu K.W."/>
            <person name="Li Z."/>
            <person name="Lohaus R."/>
            <person name="Hsiao Y.Y."/>
            <person name="Niu S.C."/>
            <person name="Wang J.Y."/>
            <person name="Lin Y.C."/>
            <person name="Xu Q."/>
            <person name="Chen L.J."/>
            <person name="Yoshida K."/>
            <person name="Fujiwara S."/>
            <person name="Wang Z.W."/>
            <person name="Zhang Y.Q."/>
            <person name="Mitsuda N."/>
            <person name="Wang M."/>
            <person name="Liu G.H."/>
            <person name="Pecoraro L."/>
            <person name="Huang H.X."/>
            <person name="Xiao X.J."/>
            <person name="Lin M."/>
            <person name="Wu X.Y."/>
            <person name="Wu W.L."/>
            <person name="Chen Y.Y."/>
            <person name="Chang S.B."/>
            <person name="Sakamoto S."/>
            <person name="Ohme-Takagi M."/>
            <person name="Yagi M."/>
            <person name="Zeng S.J."/>
            <person name="Shen C.Y."/>
            <person name="Yeh C.M."/>
            <person name="Luo Y.B."/>
            <person name="Tsai W.C."/>
            <person name="Van de Peer Y."/>
            <person name="Liu Z.J."/>
        </authorList>
    </citation>
    <scope>NUCLEOTIDE SEQUENCE [LARGE SCALE GENOMIC DNA]</scope>
    <source>
        <strain evidence="3">cv. Shenzhen</strain>
        <tissue evidence="2">Stem</tissue>
    </source>
</reference>
<name>A0A2I0AQI8_9ASPA</name>
<dbReference type="Proteomes" id="UP000236161">
    <property type="component" value="Unassembled WGS sequence"/>
</dbReference>
<gene>
    <name evidence="2" type="ORF">AXF42_Ash015190</name>
</gene>
<keyword evidence="3" id="KW-1185">Reference proteome</keyword>
<evidence type="ECO:0000313" key="2">
    <source>
        <dbReference type="EMBL" id="PKA57812.1"/>
    </source>
</evidence>
<proteinExistence type="predicted"/>
<evidence type="ECO:0000313" key="3">
    <source>
        <dbReference type="Proteomes" id="UP000236161"/>
    </source>
</evidence>
<organism evidence="2 3">
    <name type="scientific">Apostasia shenzhenica</name>
    <dbReference type="NCBI Taxonomy" id="1088818"/>
    <lineage>
        <taxon>Eukaryota</taxon>
        <taxon>Viridiplantae</taxon>
        <taxon>Streptophyta</taxon>
        <taxon>Embryophyta</taxon>
        <taxon>Tracheophyta</taxon>
        <taxon>Spermatophyta</taxon>
        <taxon>Magnoliopsida</taxon>
        <taxon>Liliopsida</taxon>
        <taxon>Asparagales</taxon>
        <taxon>Orchidaceae</taxon>
        <taxon>Apostasioideae</taxon>
        <taxon>Apostasia</taxon>
    </lineage>
</organism>
<sequence length="54" mass="5622">MQGLLVAGVPHIVGSSHVRRSPPPSSSLVAIPPIPSPTPDLAASAALHPRRRRI</sequence>
<dbReference type="AlphaFoldDB" id="A0A2I0AQI8"/>
<evidence type="ECO:0000256" key="1">
    <source>
        <dbReference type="SAM" id="MobiDB-lite"/>
    </source>
</evidence>
<accession>A0A2I0AQI8</accession>